<reference evidence="6 7" key="1">
    <citation type="submission" date="2019-04" db="EMBL/GenBank/DDBJ databases">
        <authorList>
            <person name="Hwang J.C."/>
        </authorList>
    </citation>
    <scope>NUCLEOTIDE SEQUENCE [LARGE SCALE GENOMIC DNA]</scope>
    <source>
        <strain evidence="6 7">IMCC35001</strain>
    </source>
</reference>
<keyword evidence="2" id="KW-0812">Transmembrane</keyword>
<comment type="subcellular location">
    <subcellularLocation>
        <location evidence="1">Membrane</location>
        <topology evidence="1">Single-pass membrane protein</topology>
    </subcellularLocation>
</comment>
<evidence type="ECO:0000313" key="7">
    <source>
        <dbReference type="Proteomes" id="UP000305674"/>
    </source>
</evidence>
<sequence length="1246" mass="134993">MTWRRLLSLLLGLPFALLVAVALLVGTSGGTALVVSLADTLIPGLSIDRASGRLNRDLHLSGVRFRGVDGLDITLDRLTLDWRPSCLLQQTLCTDRLMANGVAVEVDTALLGGNQPDEATPPTEEDPRFSLPLTINTKLLELSRVRVRVNDMHFAIGQLSGSAQFDPVMLRVNRLTASQIAVYIPLETETMADQSGDSGDEPEWAMASLPRVALPFPIDASHVSLSRGLVTVGSLAQRLEQAEFDAHWHGTLLQVDRLEGQHEWADISLYGSLDFQGPWPLDARAKARVRNLPWTPGLDGQRLNLTAEGSLGHLAFDVTATGQQQAHASGQVALASPALEYELALNGERLSWPFGDKPDYRVRQLALTSHGDLAHQRLVIDGSSQLWDYPDFRLQGELEHQTGLLTVHQASLESERGGGDLSGQLQYGELLSWQARLNTRALELATLSPQLPLVISGQADTRGAWSGDLWSVRLSNASLEGSFEADPFTLKGDLAASSDGRASARGLDLLFRGSRLTADGGSAPQWQLQGKLDAKQLERWTPELQGQAQLAFRVSGPAQQPRIDLTVTGQQLAFDTHRVGSLNAQGWYRPRQNHGFDLNLSASDLTLAGERFSLLTLDGDGDLDEQSAILGLEGNDTNPWGGELAMAGKLDPRFTWWQGVLSGARLNTPLGVWQQRETAPVTFSFASQAFVISEHCWQGPAATLCLPIPANVGSGGAIKMTLNAELPRTAQPLLPPQLSLDTRLTAEMDTTWLPGHLPELRARVHSDQGRVLLKADPRRSQVALPWQRLDLNAHLSDAGLDLLLELDDDAPLVRSRLHLAPAAPYAMSGQLTLDNFDLAPLAKALPRIATLEGLVTADLDLGGDLTTPLLRGELALTQGQLVSLSNPTELSELAVRLTLAGQRAQLEAELMVGDGPAQASGWLDWSRKLLHADLEVLGDRLDILQPPLLIAEASPSLRFRKDDRVMEVSGSIDIPRASLTLSQLPEGGVALSDDIQFVDNRPDTEAEPPPPFAVDVQLNVGDEVSVEGLGISGFLGGQLTMRQKANQTPQLYGDISLHQGRFAAFGQKLTIRRGKVLFNGPPTLPTLDVEAIREIKSENVIAGVRLSGVVTEPTMTLFSNPSMDQQEILSYITQGRGLGGTDNGNALWASAAVNLGLAQTGGMLTTLGEELGFSDVRVGTEGDGDDTQVAISGYLGEKVFLKYGVNIFQPITEVTVRYYLQSRLWVEGINNTLNDSLDIYYSFDIE</sequence>
<dbReference type="AlphaFoldDB" id="A0A4U1B9N1"/>
<proteinExistence type="predicted"/>
<protein>
    <recommendedName>
        <fullName evidence="5">Translocation and assembly module TamB C-terminal domain-containing protein</fullName>
    </recommendedName>
</protein>
<feature type="domain" description="Translocation and assembly module TamB C-terminal" evidence="5">
    <location>
        <begin position="912"/>
        <end position="1244"/>
    </location>
</feature>
<dbReference type="GO" id="GO:0005886">
    <property type="term" value="C:plasma membrane"/>
    <property type="evidence" value="ECO:0007669"/>
    <property type="project" value="InterPro"/>
</dbReference>
<dbReference type="EMBL" id="SWCI01000018">
    <property type="protein sequence ID" value="TKB46793.1"/>
    <property type="molecule type" value="Genomic_DNA"/>
</dbReference>
<dbReference type="InterPro" id="IPR007452">
    <property type="entry name" value="TamB_C"/>
</dbReference>
<keyword evidence="3" id="KW-1133">Transmembrane helix</keyword>
<keyword evidence="7" id="KW-1185">Reference proteome</keyword>
<keyword evidence="4" id="KW-0472">Membrane</keyword>
<dbReference type="GO" id="GO:0009306">
    <property type="term" value="P:protein secretion"/>
    <property type="evidence" value="ECO:0007669"/>
    <property type="project" value="InterPro"/>
</dbReference>
<comment type="caution">
    <text evidence="6">The sequence shown here is derived from an EMBL/GenBank/DDBJ whole genome shotgun (WGS) entry which is preliminary data.</text>
</comment>
<name>A0A4U1B9N1_9GAMM</name>
<gene>
    <name evidence="6" type="ORF">FCL40_17210</name>
</gene>
<dbReference type="GO" id="GO:0097347">
    <property type="term" value="C:TAM protein secretion complex"/>
    <property type="evidence" value="ECO:0007669"/>
    <property type="project" value="TreeGrafter"/>
</dbReference>
<evidence type="ECO:0000313" key="6">
    <source>
        <dbReference type="EMBL" id="TKB46793.1"/>
    </source>
</evidence>
<accession>A0A4U1B9N1</accession>
<evidence type="ECO:0000256" key="3">
    <source>
        <dbReference type="ARBA" id="ARBA00022989"/>
    </source>
</evidence>
<evidence type="ECO:0000256" key="2">
    <source>
        <dbReference type="ARBA" id="ARBA00022692"/>
    </source>
</evidence>
<dbReference type="PANTHER" id="PTHR36985:SF1">
    <property type="entry name" value="TRANSLOCATION AND ASSEMBLY MODULE SUBUNIT TAMB"/>
    <property type="match status" value="1"/>
</dbReference>
<dbReference type="OrthoDB" id="5555605at2"/>
<dbReference type="Proteomes" id="UP000305674">
    <property type="component" value="Unassembled WGS sequence"/>
</dbReference>
<dbReference type="PANTHER" id="PTHR36985">
    <property type="entry name" value="TRANSLOCATION AND ASSEMBLY MODULE SUBUNIT TAMB"/>
    <property type="match status" value="1"/>
</dbReference>
<dbReference type="RefSeq" id="WP_136854526.1">
    <property type="nucleotide sequence ID" value="NZ_SWCI01000018.1"/>
</dbReference>
<organism evidence="6 7">
    <name type="scientific">Ferrimonas sediminicola</name>
    <dbReference type="NCBI Taxonomy" id="2569538"/>
    <lineage>
        <taxon>Bacteria</taxon>
        <taxon>Pseudomonadati</taxon>
        <taxon>Pseudomonadota</taxon>
        <taxon>Gammaproteobacteria</taxon>
        <taxon>Alteromonadales</taxon>
        <taxon>Ferrimonadaceae</taxon>
        <taxon>Ferrimonas</taxon>
    </lineage>
</organism>
<evidence type="ECO:0000256" key="1">
    <source>
        <dbReference type="ARBA" id="ARBA00004167"/>
    </source>
</evidence>
<evidence type="ECO:0000256" key="4">
    <source>
        <dbReference type="ARBA" id="ARBA00023136"/>
    </source>
</evidence>
<dbReference type="Pfam" id="PF04357">
    <property type="entry name" value="TamB"/>
    <property type="match status" value="1"/>
</dbReference>
<evidence type="ECO:0000259" key="5">
    <source>
        <dbReference type="Pfam" id="PF04357"/>
    </source>
</evidence>